<dbReference type="InterPro" id="IPR011009">
    <property type="entry name" value="Kinase-like_dom_sf"/>
</dbReference>
<dbReference type="InterPro" id="IPR059179">
    <property type="entry name" value="MLKL-like_MCAfunc"/>
</dbReference>
<dbReference type="Gramene" id="PAN10082">
    <property type="protein sequence ID" value="PAN10082"/>
    <property type="gene ID" value="PAHAL_2G070900"/>
</dbReference>
<keyword evidence="2 5" id="KW-0547">Nucleotide-binding</keyword>
<dbReference type="Gene3D" id="1.10.510.10">
    <property type="entry name" value="Transferase(Phosphotransferase) domain 1"/>
    <property type="match status" value="1"/>
</dbReference>
<dbReference type="EMBL" id="CM008047">
    <property type="protein sequence ID" value="PAN10081.1"/>
    <property type="molecule type" value="Genomic_DNA"/>
</dbReference>
<organism evidence="7">
    <name type="scientific">Panicum hallii</name>
    <dbReference type="NCBI Taxonomy" id="206008"/>
    <lineage>
        <taxon>Eukaryota</taxon>
        <taxon>Viridiplantae</taxon>
        <taxon>Streptophyta</taxon>
        <taxon>Embryophyta</taxon>
        <taxon>Tracheophyta</taxon>
        <taxon>Spermatophyta</taxon>
        <taxon>Magnoliopsida</taxon>
        <taxon>Liliopsida</taxon>
        <taxon>Poales</taxon>
        <taxon>Poaceae</taxon>
        <taxon>PACMAD clade</taxon>
        <taxon>Panicoideae</taxon>
        <taxon>Panicodae</taxon>
        <taxon>Paniceae</taxon>
        <taxon>Panicinae</taxon>
        <taxon>Panicum</taxon>
        <taxon>Panicum sect. Panicum</taxon>
    </lineage>
</organism>
<dbReference type="Gene3D" id="3.30.200.20">
    <property type="entry name" value="Phosphorylase Kinase, domain 1"/>
    <property type="match status" value="1"/>
</dbReference>
<dbReference type="AlphaFoldDB" id="A0A2S3GWY2"/>
<dbReference type="GO" id="GO:0007166">
    <property type="term" value="P:cell surface receptor signaling pathway"/>
    <property type="evidence" value="ECO:0007669"/>
    <property type="project" value="InterPro"/>
</dbReference>
<dbReference type="PROSITE" id="PS00108">
    <property type="entry name" value="PROTEIN_KINASE_ST"/>
    <property type="match status" value="1"/>
</dbReference>
<dbReference type="GO" id="GO:0005524">
    <property type="term" value="F:ATP binding"/>
    <property type="evidence" value="ECO:0007669"/>
    <property type="project" value="UniProtKB-UniRule"/>
</dbReference>
<evidence type="ECO:0000313" key="7">
    <source>
        <dbReference type="EMBL" id="PAN10081.1"/>
    </source>
</evidence>
<protein>
    <recommendedName>
        <fullName evidence="6">Protein kinase domain-containing protein</fullName>
    </recommendedName>
</protein>
<gene>
    <name evidence="7" type="ORF">PAHAL_2G070900</name>
</gene>
<dbReference type="GO" id="GO:0004672">
    <property type="term" value="F:protein kinase activity"/>
    <property type="evidence" value="ECO:0007669"/>
    <property type="project" value="InterPro"/>
</dbReference>
<evidence type="ECO:0000259" key="6">
    <source>
        <dbReference type="PROSITE" id="PS50011"/>
    </source>
</evidence>
<reference evidence="7" key="1">
    <citation type="submission" date="2018-04" db="EMBL/GenBank/DDBJ databases">
        <title>WGS assembly of Panicum hallii.</title>
        <authorList>
            <person name="Lovell J."/>
            <person name="Jenkins J."/>
            <person name="Lowry D."/>
            <person name="Mamidi S."/>
            <person name="Sreedasyam A."/>
            <person name="Weng X."/>
            <person name="Barry K."/>
            <person name="Bonette J."/>
            <person name="Campitelli B."/>
            <person name="Daum C."/>
            <person name="Gordon S."/>
            <person name="Gould B."/>
            <person name="Lipzen A."/>
            <person name="Macqueen A."/>
            <person name="Palacio-Mejia J."/>
            <person name="Plott C."/>
            <person name="Shakirov E."/>
            <person name="Shu S."/>
            <person name="Yoshinaga Y."/>
            <person name="Zane M."/>
            <person name="Rokhsar D."/>
            <person name="Grimwood J."/>
            <person name="Schmutz J."/>
            <person name="Juenger T."/>
        </authorList>
    </citation>
    <scope>NUCLEOTIDE SEQUENCE [LARGE SCALE GENOMIC DNA]</scope>
    <source>
        <strain evidence="7">FIL2</strain>
    </source>
</reference>
<proteinExistence type="predicted"/>
<accession>A0A2S3GWY2</accession>
<dbReference type="EMBL" id="CM008047">
    <property type="protein sequence ID" value="PAN10082.1"/>
    <property type="molecule type" value="Genomic_DNA"/>
</dbReference>
<dbReference type="PANTHER" id="PTHR27006:SF614">
    <property type="entry name" value="PROTEIN KINASE DOMAIN-CONTAINING PROTEIN"/>
    <property type="match status" value="1"/>
</dbReference>
<evidence type="ECO:0000256" key="5">
    <source>
        <dbReference type="PROSITE-ProRule" id="PRU10141"/>
    </source>
</evidence>
<dbReference type="SMART" id="SM00220">
    <property type="entry name" value="S_TKc"/>
    <property type="match status" value="1"/>
</dbReference>
<dbReference type="PROSITE" id="PS50011">
    <property type="entry name" value="PROTEIN_KINASE_DOM"/>
    <property type="match status" value="1"/>
</dbReference>
<dbReference type="SUPFAM" id="SSF56112">
    <property type="entry name" value="Protein kinase-like (PK-like)"/>
    <property type="match status" value="1"/>
</dbReference>
<evidence type="ECO:0000256" key="3">
    <source>
        <dbReference type="ARBA" id="ARBA00022777"/>
    </source>
</evidence>
<dbReference type="PROSITE" id="PS00107">
    <property type="entry name" value="PROTEIN_KINASE_ATP"/>
    <property type="match status" value="1"/>
</dbReference>
<keyword evidence="4 5" id="KW-0067">ATP-binding</keyword>
<dbReference type="CDD" id="cd14066">
    <property type="entry name" value="STKc_IRAK"/>
    <property type="match status" value="1"/>
</dbReference>
<evidence type="ECO:0000256" key="2">
    <source>
        <dbReference type="ARBA" id="ARBA00022741"/>
    </source>
</evidence>
<feature type="binding site" evidence="5">
    <location>
        <position position="276"/>
    </location>
    <ligand>
        <name>ATP</name>
        <dbReference type="ChEBI" id="CHEBI:30616"/>
    </ligand>
</feature>
<dbReference type="Gene3D" id="1.20.930.20">
    <property type="entry name" value="Adaptor protein Cbl, N-terminal domain"/>
    <property type="match status" value="1"/>
</dbReference>
<dbReference type="Proteomes" id="UP000243499">
    <property type="component" value="Chromosome 2"/>
</dbReference>
<dbReference type="PANTHER" id="PTHR27006">
    <property type="entry name" value="PROMASTIGOTE SURFACE ANTIGEN PROTEIN PSA"/>
    <property type="match status" value="1"/>
</dbReference>
<dbReference type="Pfam" id="PF00069">
    <property type="entry name" value="Pkinase"/>
    <property type="match status" value="1"/>
</dbReference>
<dbReference type="Pfam" id="PF19584">
    <property type="entry name" value="MCAfunc"/>
    <property type="match status" value="1"/>
</dbReference>
<feature type="domain" description="Protein kinase" evidence="6">
    <location>
        <begin position="248"/>
        <end position="537"/>
    </location>
</feature>
<sequence length="584" mass="65734">MALLNSLGQAATIAQLSGLDAFGLTSMIMQAVHTIRHNKKACKQLEHRVQMIADLLQSMEGSEMMQRPETRRPLNGLEHTLRCAYVLVKSCQNSRNIYLFFYGKKLANKFREVQNSIDFYLQLFPILSHIDTTRLLVRILNGVHPPHNEDTAKLIRSFTSHSNPDARTEMSGAFERTRAVTEPFKVTESQVAGPQNVLETFPTRSRRIKFPWMKKDVGANIIHRCIVPKVRGFKDFSFLELVDATNNFSPGSKIGLGGFSIVYKGLLLDGREVAIKRRLDVPTSLDFQELDFDNEIRSITQLQHMNIVKPLGYCYHGREKILVYEYMLNGNLDSFIFGKTGKSIDWPVRYKIIEGVAQGVAYLHKQCGLHIIHRDLKPSNILLDSDMTPKISDFGLSKILNPDVDEVLEENVFGTPGFVAPEYREKGLFSMKSDVYSFGALLLQIISGKRFCPLSSGPRDYGPLNTWVWDLWNRGRLIEFVDPLLQGESRAAEILRCIQIALLCVEENREDRPTMWDVVLMLSCEGAALPLPKQPAYCKRDVTAIIPGQTAAATSNVPEPGPESESLAGCVMGTTLSLLLLDRQ</sequence>
<keyword evidence="1" id="KW-0808">Transferase</keyword>
<dbReference type="InterPro" id="IPR017441">
    <property type="entry name" value="Protein_kinase_ATP_BS"/>
</dbReference>
<dbReference type="InterPro" id="IPR036537">
    <property type="entry name" value="Adaptor_Cbl_N_dom_sf"/>
</dbReference>
<keyword evidence="3" id="KW-0418">Kinase</keyword>
<dbReference type="InterPro" id="IPR008271">
    <property type="entry name" value="Ser/Thr_kinase_AS"/>
</dbReference>
<dbReference type="InterPro" id="IPR045766">
    <property type="entry name" value="MCAfunc"/>
</dbReference>
<dbReference type="FunFam" id="1.10.510.10:FF:000384">
    <property type="entry name" value="G-type lectin S-receptor-like serine/threonine-protein kinase"/>
    <property type="match status" value="1"/>
</dbReference>
<dbReference type="CDD" id="cd21037">
    <property type="entry name" value="MLKL_NTD"/>
    <property type="match status" value="1"/>
</dbReference>
<dbReference type="Gramene" id="PAN10081">
    <property type="protein sequence ID" value="PAN10081"/>
    <property type="gene ID" value="PAHAL_2G070900"/>
</dbReference>
<dbReference type="InterPro" id="IPR000719">
    <property type="entry name" value="Prot_kinase_dom"/>
</dbReference>
<evidence type="ECO:0000256" key="1">
    <source>
        <dbReference type="ARBA" id="ARBA00022679"/>
    </source>
</evidence>
<evidence type="ECO:0000256" key="4">
    <source>
        <dbReference type="ARBA" id="ARBA00022840"/>
    </source>
</evidence>
<name>A0A2S3GWY2_9POAL</name>